<evidence type="ECO:0000313" key="3">
    <source>
        <dbReference type="Proteomes" id="UP000316770"/>
    </source>
</evidence>
<reference evidence="2 3" key="1">
    <citation type="submission" date="2019-02" db="EMBL/GenBank/DDBJ databases">
        <title>Deep-cultivation of Planctomycetes and their phenomic and genomic characterization uncovers novel biology.</title>
        <authorList>
            <person name="Wiegand S."/>
            <person name="Jogler M."/>
            <person name="Boedeker C."/>
            <person name="Pinto D."/>
            <person name="Vollmers J."/>
            <person name="Rivas-Marin E."/>
            <person name="Kohn T."/>
            <person name="Peeters S.H."/>
            <person name="Heuer A."/>
            <person name="Rast P."/>
            <person name="Oberbeckmann S."/>
            <person name="Bunk B."/>
            <person name="Jeske O."/>
            <person name="Meyerdierks A."/>
            <person name="Storesund J.E."/>
            <person name="Kallscheuer N."/>
            <person name="Luecker S."/>
            <person name="Lage O.M."/>
            <person name="Pohl T."/>
            <person name="Merkel B.J."/>
            <person name="Hornburger P."/>
            <person name="Mueller R.-W."/>
            <person name="Bruemmer F."/>
            <person name="Labrenz M."/>
            <person name="Spormann A.M."/>
            <person name="Op den Camp H."/>
            <person name="Overmann J."/>
            <person name="Amann R."/>
            <person name="Jetten M.S.M."/>
            <person name="Mascher T."/>
            <person name="Medema M.H."/>
            <person name="Devos D.P."/>
            <person name="Kaster A.-K."/>
            <person name="Ovreas L."/>
            <person name="Rohde M."/>
            <person name="Galperin M.Y."/>
            <person name="Jogler C."/>
        </authorList>
    </citation>
    <scope>NUCLEOTIDE SEQUENCE [LARGE SCALE GENOMIC DNA]</scope>
    <source>
        <strain evidence="2 3">Mal33</strain>
    </source>
</reference>
<keyword evidence="1" id="KW-0732">Signal</keyword>
<evidence type="ECO:0008006" key="4">
    <source>
        <dbReference type="Google" id="ProtNLM"/>
    </source>
</evidence>
<sequence length="258" mass="27734" precursor="true">MTRNVTKFALTLTLIATCLVQSSTARGASPVEQMLDTVANNQQFAYILFYRNNDAATQSMHGVLQSTFAERRDAAILPVQITDVAERDLVKRFDATRLPMPAVAVLAPNGAVCSVFPQRVTENQLTSAIVSPGQAKCLKALQDKKIVLLCAQPTAGAAIPMGVRQFMADSLYQDRSTVVTVEANDPGEAKFLKQLRVRTDQPTSVVAFMAPPGVMIGIFNGSVTHSTLAEKLAAAGKCCDDENCKHHKSAGASQPARR</sequence>
<proteinExistence type="predicted"/>
<gene>
    <name evidence="2" type="ORF">Mal33_30070</name>
</gene>
<accession>A0A518IV94</accession>
<dbReference type="RefSeq" id="WP_145286048.1">
    <property type="nucleotide sequence ID" value="NZ_CP036318.1"/>
</dbReference>
<feature type="chain" id="PRO_5021727857" description="Thioredoxin domain-containing protein" evidence="1">
    <location>
        <begin position="28"/>
        <end position="258"/>
    </location>
</feature>
<protein>
    <recommendedName>
        <fullName evidence="4">Thioredoxin domain-containing protein</fullName>
    </recommendedName>
</protein>
<dbReference type="Proteomes" id="UP000316770">
    <property type="component" value="Chromosome"/>
</dbReference>
<dbReference type="EMBL" id="CP036318">
    <property type="protein sequence ID" value="QDV57006.1"/>
    <property type="molecule type" value="Genomic_DNA"/>
</dbReference>
<evidence type="ECO:0000256" key="1">
    <source>
        <dbReference type="SAM" id="SignalP"/>
    </source>
</evidence>
<organism evidence="2 3">
    <name type="scientific">Rosistilla oblonga</name>
    <dbReference type="NCBI Taxonomy" id="2527990"/>
    <lineage>
        <taxon>Bacteria</taxon>
        <taxon>Pseudomonadati</taxon>
        <taxon>Planctomycetota</taxon>
        <taxon>Planctomycetia</taxon>
        <taxon>Pirellulales</taxon>
        <taxon>Pirellulaceae</taxon>
        <taxon>Rosistilla</taxon>
    </lineage>
</organism>
<evidence type="ECO:0000313" key="2">
    <source>
        <dbReference type="EMBL" id="QDV57006.1"/>
    </source>
</evidence>
<feature type="signal peptide" evidence="1">
    <location>
        <begin position="1"/>
        <end position="27"/>
    </location>
</feature>
<name>A0A518IV94_9BACT</name>
<dbReference type="AlphaFoldDB" id="A0A518IV94"/>
<keyword evidence="3" id="KW-1185">Reference proteome</keyword>